<protein>
    <submittedName>
        <fullName evidence="9">MATE family efflux protein</fullName>
    </submittedName>
</protein>
<feature type="transmembrane region" description="Helical" evidence="8">
    <location>
        <begin position="92"/>
        <end position="120"/>
    </location>
</feature>
<dbReference type="InterPro" id="IPR048279">
    <property type="entry name" value="MdtK-like"/>
</dbReference>
<dbReference type="NCBIfam" id="TIGR00797">
    <property type="entry name" value="matE"/>
    <property type="match status" value="1"/>
</dbReference>
<dbReference type="PIRSF" id="PIRSF006603">
    <property type="entry name" value="DinF"/>
    <property type="match status" value="1"/>
</dbReference>
<accession>A0ABS4Z8S9</accession>
<feature type="transmembrane region" description="Helical" evidence="8">
    <location>
        <begin position="50"/>
        <end position="71"/>
    </location>
</feature>
<feature type="transmembrane region" description="Helical" evidence="8">
    <location>
        <begin position="380"/>
        <end position="399"/>
    </location>
</feature>
<proteinExistence type="inferred from homology"/>
<feature type="transmembrane region" description="Helical" evidence="8">
    <location>
        <begin position="273"/>
        <end position="293"/>
    </location>
</feature>
<comment type="similarity">
    <text evidence="2">Belongs to the multi antimicrobial extrusion (MATE) (TC 2.A.66.1) family.</text>
</comment>
<dbReference type="InterPro" id="IPR044644">
    <property type="entry name" value="DinF-like"/>
</dbReference>
<evidence type="ECO:0000256" key="6">
    <source>
        <dbReference type="ARBA" id="ARBA00022989"/>
    </source>
</evidence>
<evidence type="ECO:0000256" key="1">
    <source>
        <dbReference type="ARBA" id="ARBA00004651"/>
    </source>
</evidence>
<evidence type="ECO:0000256" key="2">
    <source>
        <dbReference type="ARBA" id="ARBA00010199"/>
    </source>
</evidence>
<dbReference type="PANTHER" id="PTHR42893:SF46">
    <property type="entry name" value="PROTEIN DETOXIFICATION 44, CHLOROPLASTIC"/>
    <property type="match status" value="1"/>
</dbReference>
<feature type="transmembrane region" description="Helical" evidence="8">
    <location>
        <begin position="405"/>
        <end position="426"/>
    </location>
</feature>
<evidence type="ECO:0000256" key="7">
    <source>
        <dbReference type="ARBA" id="ARBA00023136"/>
    </source>
</evidence>
<keyword evidence="4" id="KW-1003">Cell membrane</keyword>
<dbReference type="RefSeq" id="WP_210055852.1">
    <property type="nucleotide sequence ID" value="NZ_BAAAMH010000005.1"/>
</dbReference>
<evidence type="ECO:0000313" key="10">
    <source>
        <dbReference type="Proteomes" id="UP000758168"/>
    </source>
</evidence>
<dbReference type="InterPro" id="IPR002528">
    <property type="entry name" value="MATE_fam"/>
</dbReference>
<comment type="subcellular location">
    <subcellularLocation>
        <location evidence="1">Cell membrane</location>
        <topology evidence="1">Multi-pass membrane protein</topology>
    </subcellularLocation>
</comment>
<evidence type="ECO:0000256" key="8">
    <source>
        <dbReference type="SAM" id="Phobius"/>
    </source>
</evidence>
<evidence type="ECO:0000256" key="4">
    <source>
        <dbReference type="ARBA" id="ARBA00022475"/>
    </source>
</evidence>
<reference evidence="9 10" key="1">
    <citation type="submission" date="2021-03" db="EMBL/GenBank/DDBJ databases">
        <title>Sequencing the genomes of 1000 actinobacteria strains.</title>
        <authorList>
            <person name="Klenk H.-P."/>
        </authorList>
    </citation>
    <scope>NUCLEOTIDE SEQUENCE [LARGE SCALE GENOMIC DNA]</scope>
    <source>
        <strain evidence="9 10">DSM 12936</strain>
    </source>
</reference>
<dbReference type="Proteomes" id="UP000758168">
    <property type="component" value="Unassembled WGS sequence"/>
</dbReference>
<gene>
    <name evidence="9" type="ORF">JOF54_002296</name>
</gene>
<comment type="caution">
    <text evidence="9">The sequence shown here is derived from an EMBL/GenBank/DDBJ whole genome shotgun (WGS) entry which is preliminary data.</text>
</comment>
<keyword evidence="7 8" id="KW-0472">Membrane</keyword>
<dbReference type="PANTHER" id="PTHR42893">
    <property type="entry name" value="PROTEIN DETOXIFICATION 44, CHLOROPLASTIC-RELATED"/>
    <property type="match status" value="1"/>
</dbReference>
<keyword evidence="10" id="KW-1185">Reference proteome</keyword>
<feature type="transmembrane region" description="Helical" evidence="8">
    <location>
        <begin position="313"/>
        <end position="334"/>
    </location>
</feature>
<keyword evidence="6 8" id="KW-1133">Transmembrane helix</keyword>
<keyword evidence="3" id="KW-0813">Transport</keyword>
<feature type="transmembrane region" description="Helical" evidence="8">
    <location>
        <begin position="132"/>
        <end position="154"/>
    </location>
</feature>
<feature type="transmembrane region" description="Helical" evidence="8">
    <location>
        <begin position="346"/>
        <end position="368"/>
    </location>
</feature>
<feature type="transmembrane region" description="Helical" evidence="8">
    <location>
        <begin position="166"/>
        <end position="186"/>
    </location>
</feature>
<dbReference type="Pfam" id="PF01554">
    <property type="entry name" value="MatE"/>
    <property type="match status" value="2"/>
</dbReference>
<sequence length="441" mass="44235">MRRSGAARGLDREIFGLALPTLATLVSEPLLLLADSAIIGHLGTDPLAGLGIAANVLGVLTGLCIFLAYGTTGTVARRLGAGDRAAALAGGFDGLVLAVGLGALLGLALLLAAPAVVAAYGASPAVTEAATTYLRVAAFGVPSILLLLAGTGVLRGLQDTRTPLQVVIAANLANVVLNLALVYGAGLGIAGSALGTLLAQTGAAVVVAVVVVRRMRAVQARPRFAPGGVLRAARAGSWLVLRTATLQGAVTLTTLTAATSGTIALAAHQVVNSLWVLLAFALDALAIAGQAIIGRALGAGDVALGRAMTRRMVGWGVVAGLVFGTAVWAARPLYVGLFSPDPQVQALVGAVLLVVAVVTPVAGVVYVLDGVLIGAGDSRYLALAGLLALLAYAPLALLVRGQGAGLVWLWAAYGVFMLARMTTLVLRIRTGAWARTGASVA</sequence>
<name>A0ABS4Z8S9_9ACTN</name>
<dbReference type="EMBL" id="JAGIOB010000001">
    <property type="protein sequence ID" value="MBP2417374.1"/>
    <property type="molecule type" value="Genomic_DNA"/>
</dbReference>
<evidence type="ECO:0000313" key="9">
    <source>
        <dbReference type="EMBL" id="MBP2417374.1"/>
    </source>
</evidence>
<organism evidence="9 10">
    <name type="scientific">Microlunatus capsulatus</name>
    <dbReference type="NCBI Taxonomy" id="99117"/>
    <lineage>
        <taxon>Bacteria</taxon>
        <taxon>Bacillati</taxon>
        <taxon>Actinomycetota</taxon>
        <taxon>Actinomycetes</taxon>
        <taxon>Propionibacteriales</taxon>
        <taxon>Propionibacteriaceae</taxon>
        <taxon>Microlunatus</taxon>
    </lineage>
</organism>
<feature type="transmembrane region" description="Helical" evidence="8">
    <location>
        <begin position="192"/>
        <end position="212"/>
    </location>
</feature>
<evidence type="ECO:0000256" key="5">
    <source>
        <dbReference type="ARBA" id="ARBA00022692"/>
    </source>
</evidence>
<evidence type="ECO:0000256" key="3">
    <source>
        <dbReference type="ARBA" id="ARBA00022448"/>
    </source>
</evidence>
<keyword evidence="5 8" id="KW-0812">Transmembrane</keyword>
<feature type="transmembrane region" description="Helical" evidence="8">
    <location>
        <begin position="244"/>
        <end position="267"/>
    </location>
</feature>